<dbReference type="AlphaFoldDB" id="X1IV43"/>
<organism evidence="1">
    <name type="scientific">marine sediment metagenome</name>
    <dbReference type="NCBI Taxonomy" id="412755"/>
    <lineage>
        <taxon>unclassified sequences</taxon>
        <taxon>metagenomes</taxon>
        <taxon>ecological metagenomes</taxon>
    </lineage>
</organism>
<evidence type="ECO:0008006" key="2">
    <source>
        <dbReference type="Google" id="ProtNLM"/>
    </source>
</evidence>
<feature type="non-terminal residue" evidence="1">
    <location>
        <position position="184"/>
    </location>
</feature>
<proteinExistence type="predicted"/>
<comment type="caution">
    <text evidence="1">The sequence shown here is derived from an EMBL/GenBank/DDBJ whole genome shotgun (WGS) entry which is preliminary data.</text>
</comment>
<gene>
    <name evidence="1" type="ORF">S03H2_67034</name>
</gene>
<sequence length="184" mass="21338">MQETLCDRLFWHTAERDDARVADHLYHRREMDVVYAMDEATLFDSFFNYLQEIEVFPFLAHLDPQKQQRKNVLFIQLVLILLMKVVGSIKTMEETNDLLLTDELLMSMCGFNAYQVKNGSCERGVKLRTTPIPEIRGSLCVDTVANHIVTITPRRIENFFNRCIQLLAKQGIFPKKIHAACDCP</sequence>
<protein>
    <recommendedName>
        <fullName evidence="2">Transposase InsH N-terminal domain-containing protein</fullName>
    </recommendedName>
</protein>
<accession>X1IV43</accession>
<reference evidence="1" key="1">
    <citation type="journal article" date="2014" name="Front. Microbiol.">
        <title>High frequency of phylogenetically diverse reductive dehalogenase-homologous genes in deep subseafloor sedimentary metagenomes.</title>
        <authorList>
            <person name="Kawai M."/>
            <person name="Futagami T."/>
            <person name="Toyoda A."/>
            <person name="Takaki Y."/>
            <person name="Nishi S."/>
            <person name="Hori S."/>
            <person name="Arai W."/>
            <person name="Tsubouchi T."/>
            <person name="Morono Y."/>
            <person name="Uchiyama I."/>
            <person name="Ito T."/>
            <person name="Fujiyama A."/>
            <person name="Inagaki F."/>
            <person name="Takami H."/>
        </authorList>
    </citation>
    <scope>NUCLEOTIDE SEQUENCE</scope>
    <source>
        <strain evidence="1">Expedition CK06-06</strain>
    </source>
</reference>
<dbReference type="EMBL" id="BARU01043833">
    <property type="protein sequence ID" value="GAH85572.1"/>
    <property type="molecule type" value="Genomic_DNA"/>
</dbReference>
<evidence type="ECO:0000313" key="1">
    <source>
        <dbReference type="EMBL" id="GAH85572.1"/>
    </source>
</evidence>
<name>X1IV43_9ZZZZ</name>